<evidence type="ECO:0000259" key="2">
    <source>
        <dbReference type="PROSITE" id="PS50238"/>
    </source>
</evidence>
<dbReference type="GeneID" id="102999232"/>
<dbReference type="Pfam" id="PF00620">
    <property type="entry name" value="RhoGAP"/>
    <property type="match status" value="1"/>
</dbReference>
<proteinExistence type="predicted"/>
<dbReference type="PROSITE" id="PS50238">
    <property type="entry name" value="RHOGAP"/>
    <property type="match status" value="1"/>
</dbReference>
<reference evidence="3" key="1">
    <citation type="submission" date="2025-05" db="UniProtKB">
        <authorList>
            <consortium name="RefSeq"/>
        </authorList>
    </citation>
    <scope>NUCLEOTIDE SEQUENCE [LARGE SCALE GENOMIC DNA]</scope>
</reference>
<name>A0ABM3S5T3_BALAC</name>
<feature type="compositionally biased region" description="Low complexity" evidence="1">
    <location>
        <begin position="17"/>
        <end position="42"/>
    </location>
</feature>
<feature type="region of interest" description="Disordered" evidence="1">
    <location>
        <begin position="684"/>
        <end position="712"/>
    </location>
</feature>
<feature type="region of interest" description="Disordered" evidence="1">
    <location>
        <begin position="281"/>
        <end position="360"/>
    </location>
</feature>
<feature type="compositionally biased region" description="Low complexity" evidence="1">
    <location>
        <begin position="689"/>
        <end position="706"/>
    </location>
</feature>
<evidence type="ECO:0000256" key="1">
    <source>
        <dbReference type="SAM" id="MobiDB-lite"/>
    </source>
</evidence>
<feature type="region of interest" description="Disordered" evidence="1">
    <location>
        <begin position="1"/>
        <end position="175"/>
    </location>
</feature>
<feature type="compositionally biased region" description="Basic and acidic residues" evidence="1">
    <location>
        <begin position="194"/>
        <end position="210"/>
    </location>
</feature>
<feature type="compositionally biased region" description="Acidic residues" evidence="1">
    <location>
        <begin position="121"/>
        <end position="131"/>
    </location>
</feature>
<feature type="region of interest" description="Disordered" evidence="1">
    <location>
        <begin position="193"/>
        <end position="269"/>
    </location>
</feature>
<accession>A0ABM3S5T3</accession>
<feature type="domain" description="Rho-GAP" evidence="2">
    <location>
        <begin position="768"/>
        <end position="987"/>
    </location>
</feature>
<evidence type="ECO:0000313" key="4">
    <source>
        <dbReference type="RefSeq" id="XP_057385210.1"/>
    </source>
</evidence>
<reference evidence="4" key="2">
    <citation type="submission" date="2025-08" db="UniProtKB">
        <authorList>
            <consortium name="RefSeq"/>
        </authorList>
    </citation>
    <scope>IDENTIFICATION</scope>
</reference>
<gene>
    <name evidence="4" type="primary">SYDE2</name>
</gene>
<organism evidence="3 4">
    <name type="scientific">Balaenoptera acutorostrata</name>
    <name type="common">Common minke whale</name>
    <name type="synonym">Balaena rostrata</name>
    <dbReference type="NCBI Taxonomy" id="9767"/>
    <lineage>
        <taxon>Eukaryota</taxon>
        <taxon>Metazoa</taxon>
        <taxon>Chordata</taxon>
        <taxon>Craniata</taxon>
        <taxon>Vertebrata</taxon>
        <taxon>Euteleostomi</taxon>
        <taxon>Mammalia</taxon>
        <taxon>Eutheria</taxon>
        <taxon>Laurasiatheria</taxon>
        <taxon>Artiodactyla</taxon>
        <taxon>Whippomorpha</taxon>
        <taxon>Cetacea</taxon>
        <taxon>Mysticeti</taxon>
        <taxon>Balaenopteridae</taxon>
        <taxon>Balaenoptera</taxon>
    </lineage>
</organism>
<sequence>MTDPLTRTLSRLRGRQGPRAAGGPRRRAAAAATVAASSAAEGDAGGAPGGSLRERASGARPSLERPPPSPQAWGPEARVPGGRPERSGALGPRPRSGKEAAPPGRGLTRASLHAPPGSEGSGEDEEDDADYYENLPGGSQPAPEPEGAEAERWPPPPPAAGSSPGVEGGRLETGRLQTQLREAYYLLIQAMHDLPPDSGRRQGDRGRADRGCPAGARAPGQPPSPCGAAARRACPRDCERGGGGRPWQQVSPPRSPPKESGGGRLRTPRMLLSCSRSLDSLRVGAKPPPLQRWRSDSWIRCGARGEPDEPPPRGGGMDGWSGGSSRAAAPSGLRTRSSEDPRRSSGSRGKEDGQEGLPFLKPPAVTVKKLQKWMYKGRLLSLGMKGRARRTPPEVTRAQATSPNLGAMKMRENQVVSVPPDQRITLTALNSSVRNSAIVAPEANLFENVYESSMKRRELEDLKDNIGFRGHKPLNSITVSKKRNWLYQSTLRSFNLEEENKKCQDISHLSISPVSLPKLQLSRPFLKSSEEYCTYMVCNATNSSLSRNCSLDFNEENDADDEGEIWYNPIPEDDDFGISNALSFGEADSAVLKFPDVGLRVLSGSDLMKGEQHTEDLLCSSEHTGDVQTTQSNEINPMDSTYSTEFVQQYKQKHGHKTQEGIIVEESPMLRSPFAGPGIVAATNKPDLGVTEPSSTSPSPVKKGSSIHWSFPDKIKSPRTVRKLSMKMKRLPEFSRKLSVKGSLNYGNSPDNTPSLSKCNCQEIHHAVILPSGNTTTAAKRNVISRYHLDTSVSSQHSYQKKTSVVGLYRLCGSAAVKKELREAFEKDSKAVGLCESQYPDINVITGVLKDYLRELPSPLITKQLYEAVLDAMAKNPLKMSSNGCENDPSDSKYTVDLLDCLPDVEKATLMMLLDHLKLVASYRDVNKMTCQNLAVCFGPVLLSQRQETSTHNNRVFTDSEELASALDFKKHIEVLHYLLQLWPVQRLTIKESANNLFPEHKSSLNYLRRKKERPYLLNLSGTDSSRVLRPRQTRLDSPLSNRYAGDWSSCGENYFLNMKENLNDVDYDDVPSEDRENGENCSKMYEPDIMIEQPTPTSKECAFQTYLTMQAIESRDRKVNLKDLQESIDTLIGNLERELNKNKLNMSV</sequence>
<protein>
    <submittedName>
        <fullName evidence="4">Rho GTPase-activating protein SYDE2 isoform X4</fullName>
    </submittedName>
</protein>
<dbReference type="PANTHER" id="PTHR46150:SF1">
    <property type="entry name" value="RHO GTPASE-ACTIVATING PROTEIN SYDE2"/>
    <property type="match status" value="1"/>
</dbReference>
<feature type="compositionally biased region" description="Basic and acidic residues" evidence="1">
    <location>
        <begin position="293"/>
        <end position="311"/>
    </location>
</feature>
<dbReference type="InterPro" id="IPR000198">
    <property type="entry name" value="RhoGAP_dom"/>
</dbReference>
<feature type="compositionally biased region" description="Low complexity" evidence="1">
    <location>
        <begin position="132"/>
        <end position="141"/>
    </location>
</feature>
<evidence type="ECO:0000313" key="3">
    <source>
        <dbReference type="Proteomes" id="UP001652580"/>
    </source>
</evidence>
<dbReference type="InterPro" id="IPR008936">
    <property type="entry name" value="Rho_GTPase_activation_prot"/>
</dbReference>
<dbReference type="InterPro" id="IPR052118">
    <property type="entry name" value="Rho-GAP_regulator"/>
</dbReference>
<feature type="compositionally biased region" description="Basic and acidic residues" evidence="1">
    <location>
        <begin position="336"/>
        <end position="353"/>
    </location>
</feature>
<dbReference type="PANTHER" id="PTHR46150">
    <property type="entry name" value="RHO GTPASE-ACTIVATING PROTEIN 100F"/>
    <property type="match status" value="1"/>
</dbReference>
<feature type="compositionally biased region" description="Low complexity" evidence="1">
    <location>
        <begin position="323"/>
        <end position="332"/>
    </location>
</feature>
<dbReference type="RefSeq" id="XP_057385210.1">
    <property type="nucleotide sequence ID" value="XM_057529227.1"/>
</dbReference>
<dbReference type="SMART" id="SM00324">
    <property type="entry name" value="RhoGAP"/>
    <property type="match status" value="1"/>
</dbReference>
<dbReference type="Proteomes" id="UP001652580">
    <property type="component" value="Chromosome 1"/>
</dbReference>
<dbReference type="SUPFAM" id="SSF48350">
    <property type="entry name" value="GTPase activation domain, GAP"/>
    <property type="match status" value="1"/>
</dbReference>
<keyword evidence="3" id="KW-1185">Reference proteome</keyword>
<dbReference type="Gene3D" id="1.10.555.10">
    <property type="entry name" value="Rho GTPase activation protein"/>
    <property type="match status" value="1"/>
</dbReference>